<reference evidence="4" key="1">
    <citation type="journal article" date="2019" name="Int. J. Syst. Evol. Microbiol.">
        <title>The Global Catalogue of Microorganisms (GCM) 10K type strain sequencing project: providing services to taxonomists for standard genome sequencing and annotation.</title>
        <authorList>
            <consortium name="The Broad Institute Genomics Platform"/>
            <consortium name="The Broad Institute Genome Sequencing Center for Infectious Disease"/>
            <person name="Wu L."/>
            <person name="Ma J."/>
        </authorList>
    </citation>
    <scope>NUCLEOTIDE SEQUENCE [LARGE SCALE GENOMIC DNA]</scope>
    <source>
        <strain evidence="4">JCM 14046</strain>
    </source>
</reference>
<evidence type="ECO:0000313" key="3">
    <source>
        <dbReference type="EMBL" id="GAA1910429.1"/>
    </source>
</evidence>
<protein>
    <submittedName>
        <fullName evidence="3">Carbon-nitrogen hydrolase family protein</fullName>
    </submittedName>
</protein>
<dbReference type="EMBL" id="BAAAMY010000002">
    <property type="protein sequence ID" value="GAA1910429.1"/>
    <property type="molecule type" value="Genomic_DNA"/>
</dbReference>
<name>A0ABP5ADK8_9ACTN</name>
<evidence type="ECO:0000256" key="1">
    <source>
        <dbReference type="ARBA" id="ARBA00022801"/>
    </source>
</evidence>
<dbReference type="CDD" id="cd07197">
    <property type="entry name" value="nitrilase"/>
    <property type="match status" value="1"/>
</dbReference>
<gene>
    <name evidence="3" type="ORF">GCM10009737_09790</name>
</gene>
<feature type="domain" description="CN hydrolase" evidence="2">
    <location>
        <begin position="4"/>
        <end position="258"/>
    </location>
</feature>
<dbReference type="RefSeq" id="WP_344004534.1">
    <property type="nucleotide sequence ID" value="NZ_BAAAMY010000002.1"/>
</dbReference>
<dbReference type="PROSITE" id="PS50263">
    <property type="entry name" value="CN_HYDROLASE"/>
    <property type="match status" value="1"/>
</dbReference>
<evidence type="ECO:0000259" key="2">
    <source>
        <dbReference type="PROSITE" id="PS50263"/>
    </source>
</evidence>
<evidence type="ECO:0000313" key="4">
    <source>
        <dbReference type="Proteomes" id="UP001501612"/>
    </source>
</evidence>
<dbReference type="PANTHER" id="PTHR43674:SF16">
    <property type="entry name" value="CARBON-NITROGEN FAMILY, PUTATIVE (AFU_ORTHOLOGUE AFUA_5G02350)-RELATED"/>
    <property type="match status" value="1"/>
</dbReference>
<sequence>MTTTRLAAVADGFGRDVEQNLAQIATYVEAARAQDVALLAFPEACLGGYLSVLGSGRDGTHADAPEDLPPAMDLDGPELRRVAEVAGDMTVVVGLCEADGTARYNSAAAVTGDGVVGVHRKVHQPLGEGLYYDAGEELLAFDSPVGRMGLLVCYDKAFPEAARALALDDARVIACISAWPASRTAGAGDVADDRWTHRFNLFDSARALENQVVWLATNQTGTFGSLRFVGNAKVVGPGGDVLDTTGTGPGMALASLDLDDVLGTARRSMFHLRDRRPDLYRAGELVGGARA</sequence>
<dbReference type="Gene3D" id="3.60.110.10">
    <property type="entry name" value="Carbon-nitrogen hydrolase"/>
    <property type="match status" value="1"/>
</dbReference>
<dbReference type="InterPro" id="IPR050345">
    <property type="entry name" value="Aliph_Amidase/BUP"/>
</dbReference>
<dbReference type="SUPFAM" id="SSF56317">
    <property type="entry name" value="Carbon-nitrogen hydrolase"/>
    <property type="match status" value="1"/>
</dbReference>
<dbReference type="InterPro" id="IPR003010">
    <property type="entry name" value="C-N_Hydrolase"/>
</dbReference>
<keyword evidence="4" id="KW-1185">Reference proteome</keyword>
<comment type="caution">
    <text evidence="3">The sequence shown here is derived from an EMBL/GenBank/DDBJ whole genome shotgun (WGS) entry which is preliminary data.</text>
</comment>
<accession>A0ABP5ADK8</accession>
<dbReference type="Proteomes" id="UP001501612">
    <property type="component" value="Unassembled WGS sequence"/>
</dbReference>
<keyword evidence="1 3" id="KW-0378">Hydrolase</keyword>
<dbReference type="GO" id="GO:0016787">
    <property type="term" value="F:hydrolase activity"/>
    <property type="evidence" value="ECO:0007669"/>
    <property type="project" value="UniProtKB-KW"/>
</dbReference>
<organism evidence="3 4">
    <name type="scientific">Nocardioides lentus</name>
    <dbReference type="NCBI Taxonomy" id="338077"/>
    <lineage>
        <taxon>Bacteria</taxon>
        <taxon>Bacillati</taxon>
        <taxon>Actinomycetota</taxon>
        <taxon>Actinomycetes</taxon>
        <taxon>Propionibacteriales</taxon>
        <taxon>Nocardioidaceae</taxon>
        <taxon>Nocardioides</taxon>
    </lineage>
</organism>
<proteinExistence type="predicted"/>
<dbReference type="Pfam" id="PF00795">
    <property type="entry name" value="CN_hydrolase"/>
    <property type="match status" value="1"/>
</dbReference>
<dbReference type="PANTHER" id="PTHR43674">
    <property type="entry name" value="NITRILASE C965.09-RELATED"/>
    <property type="match status" value="1"/>
</dbReference>
<dbReference type="InterPro" id="IPR036526">
    <property type="entry name" value="C-N_Hydrolase_sf"/>
</dbReference>